<dbReference type="AlphaFoldDB" id="A0A172WI91"/>
<evidence type="ECO:0000313" key="2">
    <source>
        <dbReference type="Proteomes" id="UP000076969"/>
    </source>
</evidence>
<accession>A0A172WI91</accession>
<organism evidence="1 2">
    <name type="scientific">Thermococcus piezophilus</name>
    <dbReference type="NCBI Taxonomy" id="1712654"/>
    <lineage>
        <taxon>Archaea</taxon>
        <taxon>Methanobacteriati</taxon>
        <taxon>Methanobacteriota</taxon>
        <taxon>Thermococci</taxon>
        <taxon>Thermococcales</taxon>
        <taxon>Thermococcaceae</taxon>
        <taxon>Thermococcus</taxon>
    </lineage>
</organism>
<dbReference type="STRING" id="1712654.A7C91_08270"/>
<protein>
    <submittedName>
        <fullName evidence="1">Uncharacterized protein</fullName>
    </submittedName>
</protein>
<name>A0A172WI91_9EURY</name>
<dbReference type="Proteomes" id="UP000076969">
    <property type="component" value="Chromosome"/>
</dbReference>
<dbReference type="EMBL" id="CP015520">
    <property type="protein sequence ID" value="ANF23161.1"/>
    <property type="molecule type" value="Genomic_DNA"/>
</dbReference>
<dbReference type="KEGG" id="tpie:A7C91_08270"/>
<reference evidence="2" key="1">
    <citation type="journal article" date="2016" name="Syst. Appl. Microbiol.">
        <title>Thermococcus piezophilus sp. nov., a novel hyperthermophilic and piezophilic archaeon with a broad pressure range for growth, isolated from a deepest hydrothermal vent at the Mid-Cayman Rise.</title>
        <authorList>
            <person name="Dalmasso C."/>
            <person name="Oger P."/>
            <person name="Selva G."/>
            <person name="Courtine D."/>
            <person name="L'Haridon S."/>
            <person name="Garlaschelli A."/>
            <person name="Roussel E."/>
            <person name="Miyazaki J."/>
            <person name="Reveillaud J."/>
            <person name="Jebbar M."/>
            <person name="Takai K."/>
            <person name="Maignien L."/>
            <person name="Alain K."/>
        </authorList>
    </citation>
    <scope>NUCLEOTIDE SEQUENCE [LARGE SCALE GENOMIC DNA]</scope>
    <source>
        <strain evidence="2">CDGS</strain>
    </source>
</reference>
<gene>
    <name evidence="1" type="ORF">A7C91_08270</name>
</gene>
<keyword evidence="2" id="KW-1185">Reference proteome</keyword>
<proteinExistence type="predicted"/>
<sequence length="60" mass="6835">MKWKPLLGILLGLLVISSMATASLEEPASPKTMESIEPPTNFKNIVLTKVFPEKMRHWRQ</sequence>
<evidence type="ECO:0000313" key="1">
    <source>
        <dbReference type="EMBL" id="ANF23161.1"/>
    </source>
</evidence>